<accession>A0A1W2A558</accession>
<name>A0A1W2A558_9FIRM</name>
<dbReference type="AlphaFoldDB" id="A0A1W2A558"/>
<gene>
    <name evidence="1" type="ORF">SAMN04488500_10542</name>
</gene>
<dbReference type="OrthoDB" id="1680399at2"/>
<sequence length="164" mass="17939">MLPIQFAFELETSIDIQVAGLSAAATTGIAPIIALVDSCQKELLQILSIASTINIDTTPYPDINENQLIGSDTSWQLATQNTAASGASMPALMTLWGIYAAIDKSMQFYQQAAANSAHPQTRLFFSSLNHVKKILRRRVDGVIQIYYNHFWGQLGFAPFMLGKG</sequence>
<dbReference type="EMBL" id="FWXI01000005">
    <property type="protein sequence ID" value="SMC55790.1"/>
    <property type="molecule type" value="Genomic_DNA"/>
</dbReference>
<evidence type="ECO:0000313" key="2">
    <source>
        <dbReference type="Proteomes" id="UP000192738"/>
    </source>
</evidence>
<organism evidence="1 2">
    <name type="scientific">Sporomusa malonica</name>
    <dbReference type="NCBI Taxonomy" id="112901"/>
    <lineage>
        <taxon>Bacteria</taxon>
        <taxon>Bacillati</taxon>
        <taxon>Bacillota</taxon>
        <taxon>Negativicutes</taxon>
        <taxon>Selenomonadales</taxon>
        <taxon>Sporomusaceae</taxon>
        <taxon>Sporomusa</taxon>
    </lineage>
</organism>
<proteinExistence type="predicted"/>
<reference evidence="1 2" key="1">
    <citation type="submission" date="2017-04" db="EMBL/GenBank/DDBJ databases">
        <authorList>
            <person name="Afonso C.L."/>
            <person name="Miller P.J."/>
            <person name="Scott M.A."/>
            <person name="Spackman E."/>
            <person name="Goraichik I."/>
            <person name="Dimitrov K.M."/>
            <person name="Suarez D.L."/>
            <person name="Swayne D.E."/>
        </authorList>
    </citation>
    <scope>NUCLEOTIDE SEQUENCE [LARGE SCALE GENOMIC DNA]</scope>
    <source>
        <strain evidence="1 2">DSM 5090</strain>
    </source>
</reference>
<protein>
    <submittedName>
        <fullName evidence="1">Uncharacterized protein</fullName>
    </submittedName>
</protein>
<evidence type="ECO:0000313" key="1">
    <source>
        <dbReference type="EMBL" id="SMC55790.1"/>
    </source>
</evidence>
<dbReference type="RefSeq" id="WP_084574984.1">
    <property type="nucleotide sequence ID" value="NZ_CP155572.1"/>
</dbReference>
<dbReference type="Proteomes" id="UP000192738">
    <property type="component" value="Unassembled WGS sequence"/>
</dbReference>
<keyword evidence="2" id="KW-1185">Reference proteome</keyword>